<dbReference type="EMBL" id="MCFE01000166">
    <property type="protein sequence ID" value="ORX95863.1"/>
    <property type="molecule type" value="Genomic_DNA"/>
</dbReference>
<gene>
    <name evidence="3" type="ORF">K493DRAFT_407457</name>
</gene>
<dbReference type="PANTHER" id="PTHR12300">
    <property type="entry name" value="HVA22-LIKE PROTEINS"/>
    <property type="match status" value="1"/>
</dbReference>
<name>A0A1Y1YD56_9FUNG</name>
<dbReference type="OrthoDB" id="10009287at2759"/>
<keyword evidence="4" id="KW-1185">Reference proteome</keyword>
<dbReference type="GO" id="GO:0016020">
    <property type="term" value="C:membrane"/>
    <property type="evidence" value="ECO:0007669"/>
    <property type="project" value="UniProtKB-SubCell"/>
</dbReference>
<dbReference type="FunCoup" id="A0A1Y1YD56">
    <property type="interactions" value="9"/>
</dbReference>
<comment type="caution">
    <text evidence="3">The sequence shown here is derived from an EMBL/GenBank/DDBJ whole genome shotgun (WGS) entry which is preliminary data.</text>
</comment>
<keyword evidence="1" id="KW-0812">Transmembrane</keyword>
<protein>
    <recommendedName>
        <fullName evidence="1">Protein YOP1</fullName>
    </recommendedName>
</protein>
<dbReference type="InterPro" id="IPR004345">
    <property type="entry name" value="TB2_DP1_HVA22"/>
</dbReference>
<comment type="similarity">
    <text evidence="1">Belongs to the DP1 family.</text>
</comment>
<keyword evidence="1" id="KW-1133">Transmembrane helix</keyword>
<evidence type="ECO:0000313" key="4">
    <source>
        <dbReference type="Proteomes" id="UP000193498"/>
    </source>
</evidence>
<sequence>MGLFYLLTKGACTVSGLLYPAYASYRALDERRSDELLTWLMFWIVMGLFTAVEFVADIIIFWVPFYYQLKLAFILWLILPQTQGSTYLYKTFIHPTLIRHESEIDSMLEKVQTEIKTTGVRMGKQSVEALQKAAVESLTKGQLLIMEHLTQQTQPGSSTNPVDIQEITNDPPEELEKRQKTKTRPPGNVNLRQRTKKNDIVVVDSNLSYSDRDMDDLIGFDTDSDSSPTAHPGIP</sequence>
<feature type="region of interest" description="Disordered" evidence="2">
    <location>
        <begin position="151"/>
        <end position="197"/>
    </location>
</feature>
<feature type="transmembrane region" description="Helical" evidence="1">
    <location>
        <begin position="37"/>
        <end position="65"/>
    </location>
</feature>
<evidence type="ECO:0000256" key="2">
    <source>
        <dbReference type="SAM" id="MobiDB-lite"/>
    </source>
</evidence>
<evidence type="ECO:0000313" key="3">
    <source>
        <dbReference type="EMBL" id="ORX95863.1"/>
    </source>
</evidence>
<comment type="subcellular location">
    <subcellularLocation>
        <location evidence="1">Membrane</location>
        <topology evidence="1">Multi-pass membrane protein</topology>
    </subcellularLocation>
</comment>
<feature type="region of interest" description="Disordered" evidence="2">
    <location>
        <begin position="211"/>
        <end position="235"/>
    </location>
</feature>
<reference evidence="3 4" key="1">
    <citation type="submission" date="2016-07" db="EMBL/GenBank/DDBJ databases">
        <title>Pervasive Adenine N6-methylation of Active Genes in Fungi.</title>
        <authorList>
            <consortium name="DOE Joint Genome Institute"/>
            <person name="Mondo S.J."/>
            <person name="Dannebaum R.O."/>
            <person name="Kuo R.C."/>
            <person name="Labutti K."/>
            <person name="Haridas S."/>
            <person name="Kuo A."/>
            <person name="Salamov A."/>
            <person name="Ahrendt S.R."/>
            <person name="Lipzen A."/>
            <person name="Sullivan W."/>
            <person name="Andreopoulos W.B."/>
            <person name="Clum A."/>
            <person name="Lindquist E."/>
            <person name="Daum C."/>
            <person name="Ramamoorthy G.K."/>
            <person name="Gryganskyi A."/>
            <person name="Culley D."/>
            <person name="Magnuson J.K."/>
            <person name="James T.Y."/>
            <person name="O'Malley M.A."/>
            <person name="Stajich J.E."/>
            <person name="Spatafora J.W."/>
            <person name="Visel A."/>
            <person name="Grigoriev I.V."/>
        </authorList>
    </citation>
    <scope>NUCLEOTIDE SEQUENCE [LARGE SCALE GENOMIC DNA]</scope>
    <source>
        <strain evidence="3 4">CBS 931.73</strain>
    </source>
</reference>
<accession>A0A1Y1YD56</accession>
<feature type="transmembrane region" description="Helical" evidence="1">
    <location>
        <begin position="6"/>
        <end position="25"/>
    </location>
</feature>
<comment type="caution">
    <text evidence="1">Lacks conserved residue(s) required for the propagation of feature annotation.</text>
</comment>
<dbReference type="InParanoid" id="A0A1Y1YD56"/>
<organism evidence="3 4">
    <name type="scientific">Basidiobolus meristosporus CBS 931.73</name>
    <dbReference type="NCBI Taxonomy" id="1314790"/>
    <lineage>
        <taxon>Eukaryota</taxon>
        <taxon>Fungi</taxon>
        <taxon>Fungi incertae sedis</taxon>
        <taxon>Zoopagomycota</taxon>
        <taxon>Entomophthoromycotina</taxon>
        <taxon>Basidiobolomycetes</taxon>
        <taxon>Basidiobolales</taxon>
        <taxon>Basidiobolaceae</taxon>
        <taxon>Basidiobolus</taxon>
    </lineage>
</organism>
<evidence type="ECO:0000256" key="1">
    <source>
        <dbReference type="RuleBase" id="RU362006"/>
    </source>
</evidence>
<keyword evidence="1" id="KW-0472">Membrane</keyword>
<feature type="compositionally biased region" description="Polar residues" evidence="2">
    <location>
        <begin position="151"/>
        <end position="168"/>
    </location>
</feature>
<feature type="compositionally biased region" description="Acidic residues" evidence="2">
    <location>
        <begin position="213"/>
        <end position="224"/>
    </location>
</feature>
<dbReference type="Proteomes" id="UP000193498">
    <property type="component" value="Unassembled WGS sequence"/>
</dbReference>
<dbReference type="Pfam" id="PF03134">
    <property type="entry name" value="TB2_DP1_HVA22"/>
    <property type="match status" value="1"/>
</dbReference>
<dbReference type="AlphaFoldDB" id="A0A1Y1YD56"/>
<proteinExistence type="inferred from homology"/>